<reference evidence="1" key="1">
    <citation type="journal article" date="2021" name="Proc. Natl. Acad. Sci. U.S.A.">
        <title>A Catalog of Tens of Thousands of Viruses from Human Metagenomes Reveals Hidden Associations with Chronic Diseases.</title>
        <authorList>
            <person name="Tisza M.J."/>
            <person name="Buck C.B."/>
        </authorList>
    </citation>
    <scope>NUCLEOTIDE SEQUENCE</scope>
    <source>
        <strain evidence="1">Ct96x5</strain>
    </source>
</reference>
<accession>A0A8S5PSR5</accession>
<organism evidence="1">
    <name type="scientific">Siphoviridae sp. ct96x5</name>
    <dbReference type="NCBI Taxonomy" id="2825367"/>
    <lineage>
        <taxon>Viruses</taxon>
        <taxon>Duplodnaviria</taxon>
        <taxon>Heunggongvirae</taxon>
        <taxon>Uroviricota</taxon>
        <taxon>Caudoviricetes</taxon>
    </lineage>
</organism>
<evidence type="ECO:0000313" key="1">
    <source>
        <dbReference type="EMBL" id="DAE09549.1"/>
    </source>
</evidence>
<proteinExistence type="predicted"/>
<name>A0A8S5PSR5_9CAUD</name>
<sequence>MYQKYCEELGDDDAALRRVALHLDLYWDPSLAKASKKISADRSRVSVYVSRSNLRAYAGKTYDDTLREEAGTAINSMEDLHAHNSELADIGNNEPALPAITKDDVNHWGYGFKPEEYVWLNAKYDEIRSTSVIDTMTREELVKDFCIQKLLQNNALRDGNIEIYNKLSTTSQKTLDNANLTPKVSDAADKAGEKPMGVMIQMFEKEDPIGETRPEWRDVDGIIKFITIYFIGHLCKMIGIKNRYAKMYEEEMDKYRAEVPDYSDQDDEEIFAHLITGDFDTEDSADHITDGDKDGS</sequence>
<dbReference type="EMBL" id="BK015488">
    <property type="protein sequence ID" value="DAE09549.1"/>
    <property type="molecule type" value="Genomic_DNA"/>
</dbReference>
<protein>
    <submittedName>
        <fullName evidence="1">Uncharacterized protein</fullName>
    </submittedName>
</protein>